<dbReference type="InParanoid" id="A0A6I9R247"/>
<feature type="region of interest" description="Disordered" evidence="4">
    <location>
        <begin position="30"/>
        <end position="51"/>
    </location>
</feature>
<organism evidence="5 6">
    <name type="scientific">Elaeis guineensis var. tenera</name>
    <name type="common">Oil palm</name>
    <dbReference type="NCBI Taxonomy" id="51953"/>
    <lineage>
        <taxon>Eukaryota</taxon>
        <taxon>Viridiplantae</taxon>
        <taxon>Streptophyta</taxon>
        <taxon>Embryophyta</taxon>
        <taxon>Tracheophyta</taxon>
        <taxon>Spermatophyta</taxon>
        <taxon>Magnoliopsida</taxon>
        <taxon>Liliopsida</taxon>
        <taxon>Arecaceae</taxon>
        <taxon>Arecoideae</taxon>
        <taxon>Cocoseae</taxon>
        <taxon>Elaeidinae</taxon>
        <taxon>Elaeis</taxon>
    </lineage>
</organism>
<sequence>MLISLSPPKSRLSPAHIRCLFPASIPYKPFSSSSSSPTPTTAPTPSPDEDLAGLILQQNNPSAALRIFRWAARIPSSPAASLAASTAILRSFLSSDRPAAALRLLPALPSPPDDSTLVSLIRALSRAGNPRAAFRVPDLLHPHRPPSLRLLNSVLDALVQHDIDLARDFFRRKMAAFGVRGDERTFGILMKGLCRTNRIAEAFKLLKLMKGSGLTPNPVIYNTLIHALCRNGKVGRARSLMGEMNTPSDVTFNILISAYCGEGNVVQALVMLEKSFDLGFIPDAISVTKIVELLCNHSRAMEAVELLERVENKGGAVDTVAYTTLIKGFCGMQKPQVGRRVLKEMESKGVLPNVHTYNALISGFCNSGKLDLAMEVFEEMRIDGISPNFETFDALIRGLCSGGRVADGLKVASLMEEERGGHGDRISPYNSVLYGLYKEGRLEEAFVFLNRMACSFPRAVDRSLRILRFCQENKVGEAKMVYDQMVGEGDIPSVLIYESLIEGLCKEGNVREAFDLMNLMVEKDLFPAVSAFNALIHGFCREGKFRSASKLLDEMVKRGCNPNADSYGSLICGLCKQGDLDKAFGFLVQMVEADLIPDQDTWNSLLMSKQPCLKCENGNQINDVLCSSRED</sequence>
<dbReference type="InterPro" id="IPR011990">
    <property type="entry name" value="TPR-like_helical_dom_sf"/>
</dbReference>
<dbReference type="Gene3D" id="1.25.40.10">
    <property type="entry name" value="Tetratricopeptide repeat domain"/>
    <property type="match status" value="4"/>
</dbReference>
<evidence type="ECO:0000256" key="2">
    <source>
        <dbReference type="ARBA" id="ARBA00022737"/>
    </source>
</evidence>
<feature type="repeat" description="PPR" evidence="3">
    <location>
        <begin position="353"/>
        <end position="387"/>
    </location>
</feature>
<evidence type="ECO:0000313" key="6">
    <source>
        <dbReference type="RefSeq" id="XP_010918335.1"/>
    </source>
</evidence>
<dbReference type="PROSITE" id="PS51375">
    <property type="entry name" value="PPR"/>
    <property type="match status" value="8"/>
</dbReference>
<protein>
    <submittedName>
        <fullName evidence="6">LOW QUALITY PROTEIN: pentatricopeptide repeat-containing protein At2g17525, mitochondrial</fullName>
    </submittedName>
</protein>
<evidence type="ECO:0000313" key="5">
    <source>
        <dbReference type="Proteomes" id="UP000504607"/>
    </source>
</evidence>
<reference evidence="6" key="1">
    <citation type="submission" date="2025-08" db="UniProtKB">
        <authorList>
            <consortium name="RefSeq"/>
        </authorList>
    </citation>
    <scope>IDENTIFICATION</scope>
</reference>
<dbReference type="PANTHER" id="PTHR47939:SF13">
    <property type="entry name" value="OS03G0201400 PROTEIN"/>
    <property type="match status" value="1"/>
</dbReference>
<comment type="similarity">
    <text evidence="1">Belongs to the PPR family. P subfamily.</text>
</comment>
<dbReference type="SUPFAM" id="SSF81901">
    <property type="entry name" value="HCP-like"/>
    <property type="match status" value="1"/>
</dbReference>
<dbReference type="InterPro" id="IPR002885">
    <property type="entry name" value="PPR_rpt"/>
</dbReference>
<evidence type="ECO:0000256" key="4">
    <source>
        <dbReference type="SAM" id="MobiDB-lite"/>
    </source>
</evidence>
<dbReference type="PANTHER" id="PTHR47939">
    <property type="entry name" value="MEMBRANE-ASSOCIATED SALT-INDUCIBLE PROTEIN-LIKE"/>
    <property type="match status" value="1"/>
</dbReference>
<dbReference type="RefSeq" id="XP_010918335.1">
    <property type="nucleotide sequence ID" value="XM_010920033.3"/>
</dbReference>
<evidence type="ECO:0000256" key="3">
    <source>
        <dbReference type="PROSITE-ProRule" id="PRU00708"/>
    </source>
</evidence>
<name>A0A6I9R247_ELAGV</name>
<dbReference type="InterPro" id="IPR050667">
    <property type="entry name" value="PPR-containing_protein"/>
</dbReference>
<evidence type="ECO:0000256" key="1">
    <source>
        <dbReference type="ARBA" id="ARBA00007626"/>
    </source>
</evidence>
<keyword evidence="5" id="KW-1185">Reference proteome</keyword>
<feature type="repeat" description="PPR" evidence="3">
    <location>
        <begin position="217"/>
        <end position="247"/>
    </location>
</feature>
<feature type="repeat" description="PPR" evidence="3">
    <location>
        <begin position="318"/>
        <end position="352"/>
    </location>
</feature>
<feature type="repeat" description="PPR" evidence="3">
    <location>
        <begin position="248"/>
        <end position="282"/>
    </location>
</feature>
<dbReference type="AlphaFoldDB" id="A0A6I9R247"/>
<keyword evidence="2" id="KW-0677">Repeat</keyword>
<dbReference type="OrthoDB" id="185373at2759"/>
<dbReference type="Pfam" id="PF01535">
    <property type="entry name" value="PPR"/>
    <property type="match status" value="3"/>
</dbReference>
<dbReference type="NCBIfam" id="TIGR00756">
    <property type="entry name" value="PPR"/>
    <property type="match status" value="9"/>
</dbReference>
<feature type="repeat" description="PPR" evidence="3">
    <location>
        <begin position="493"/>
        <end position="527"/>
    </location>
</feature>
<gene>
    <name evidence="6" type="primary">LOC105042732</name>
</gene>
<feature type="repeat" description="PPR" evidence="3">
    <location>
        <begin position="563"/>
        <end position="597"/>
    </location>
</feature>
<feature type="repeat" description="PPR" evidence="3">
    <location>
        <begin position="528"/>
        <end position="562"/>
    </location>
</feature>
<feature type="repeat" description="PPR" evidence="3">
    <location>
        <begin position="182"/>
        <end position="216"/>
    </location>
</feature>
<proteinExistence type="inferred from homology"/>
<accession>A0A6I9R247</accession>
<dbReference type="Pfam" id="PF12854">
    <property type="entry name" value="PPR_1"/>
    <property type="match status" value="4"/>
</dbReference>
<dbReference type="Pfam" id="PF13041">
    <property type="entry name" value="PPR_2"/>
    <property type="match status" value="2"/>
</dbReference>
<dbReference type="Proteomes" id="UP000504607">
    <property type="component" value="Chromosome 4"/>
</dbReference>